<dbReference type="PROSITE" id="PS00972">
    <property type="entry name" value="USP_1"/>
    <property type="match status" value="1"/>
</dbReference>
<name>A0A0G4EB37_VITBC</name>
<evidence type="ECO:0000313" key="4">
    <source>
        <dbReference type="Proteomes" id="UP000041254"/>
    </source>
</evidence>
<dbReference type="InParanoid" id="A0A0G4EB37"/>
<dbReference type="InterPro" id="IPR050164">
    <property type="entry name" value="Peptidase_C19"/>
</dbReference>
<dbReference type="GO" id="GO:0005634">
    <property type="term" value="C:nucleus"/>
    <property type="evidence" value="ECO:0007669"/>
    <property type="project" value="TreeGrafter"/>
</dbReference>
<feature type="compositionally biased region" description="Gly residues" evidence="1">
    <location>
        <begin position="2290"/>
        <end position="2299"/>
    </location>
</feature>
<feature type="region of interest" description="Disordered" evidence="1">
    <location>
        <begin position="519"/>
        <end position="797"/>
    </location>
</feature>
<feature type="compositionally biased region" description="Low complexity" evidence="1">
    <location>
        <begin position="453"/>
        <end position="472"/>
    </location>
</feature>
<accession>A0A0G4EB37</accession>
<dbReference type="GO" id="GO:0005829">
    <property type="term" value="C:cytosol"/>
    <property type="evidence" value="ECO:0007669"/>
    <property type="project" value="TreeGrafter"/>
</dbReference>
<feature type="region of interest" description="Disordered" evidence="1">
    <location>
        <begin position="2021"/>
        <end position="2047"/>
    </location>
</feature>
<feature type="compositionally biased region" description="Low complexity" evidence="1">
    <location>
        <begin position="562"/>
        <end position="585"/>
    </location>
</feature>
<dbReference type="OrthoDB" id="289038at2759"/>
<keyword evidence="4" id="KW-1185">Reference proteome</keyword>
<dbReference type="InterPro" id="IPR001394">
    <property type="entry name" value="Peptidase_C19_UCH"/>
</dbReference>
<organism evidence="3 4">
    <name type="scientific">Vitrella brassicaformis (strain CCMP3155)</name>
    <dbReference type="NCBI Taxonomy" id="1169540"/>
    <lineage>
        <taxon>Eukaryota</taxon>
        <taxon>Sar</taxon>
        <taxon>Alveolata</taxon>
        <taxon>Colpodellida</taxon>
        <taxon>Vitrellaceae</taxon>
        <taxon>Vitrella</taxon>
    </lineage>
</organism>
<feature type="compositionally biased region" description="Acidic residues" evidence="1">
    <location>
        <begin position="2336"/>
        <end position="2357"/>
    </location>
</feature>
<feature type="region of interest" description="Disordered" evidence="1">
    <location>
        <begin position="1380"/>
        <end position="1426"/>
    </location>
</feature>
<dbReference type="GO" id="GO:0004843">
    <property type="term" value="F:cysteine-type deubiquitinase activity"/>
    <property type="evidence" value="ECO:0007669"/>
    <property type="project" value="InterPro"/>
</dbReference>
<proteinExistence type="predicted"/>
<feature type="compositionally biased region" description="Low complexity" evidence="1">
    <location>
        <begin position="1412"/>
        <end position="1426"/>
    </location>
</feature>
<feature type="compositionally biased region" description="Basic and acidic residues" evidence="1">
    <location>
        <begin position="1459"/>
        <end position="1483"/>
    </location>
</feature>
<feature type="compositionally biased region" description="Acidic residues" evidence="1">
    <location>
        <begin position="1383"/>
        <end position="1392"/>
    </location>
</feature>
<dbReference type="Gene3D" id="3.80.10.10">
    <property type="entry name" value="Ribonuclease Inhibitor"/>
    <property type="match status" value="1"/>
</dbReference>
<gene>
    <name evidence="3" type="ORF">Vbra_11147</name>
</gene>
<feature type="compositionally biased region" description="Low complexity" evidence="1">
    <location>
        <begin position="709"/>
        <end position="738"/>
    </location>
</feature>
<feature type="compositionally biased region" description="Pro residues" evidence="1">
    <location>
        <begin position="690"/>
        <end position="700"/>
    </location>
</feature>
<protein>
    <recommendedName>
        <fullName evidence="2">USP domain-containing protein</fullName>
    </recommendedName>
</protein>
<feature type="compositionally biased region" description="Acidic residues" evidence="1">
    <location>
        <begin position="2166"/>
        <end position="2178"/>
    </location>
</feature>
<feature type="compositionally biased region" description="Polar residues" evidence="1">
    <location>
        <begin position="2066"/>
        <end position="2085"/>
    </location>
</feature>
<feature type="region of interest" description="Disordered" evidence="1">
    <location>
        <begin position="453"/>
        <end position="477"/>
    </location>
</feature>
<dbReference type="InterPro" id="IPR018200">
    <property type="entry name" value="USP_CS"/>
</dbReference>
<dbReference type="PROSITE" id="PS00973">
    <property type="entry name" value="USP_2"/>
    <property type="match status" value="1"/>
</dbReference>
<dbReference type="SUPFAM" id="SSF52047">
    <property type="entry name" value="RNI-like"/>
    <property type="match status" value="1"/>
</dbReference>
<dbReference type="InterPro" id="IPR028889">
    <property type="entry name" value="USP"/>
</dbReference>
<dbReference type="Gene3D" id="3.90.70.10">
    <property type="entry name" value="Cysteine proteinases"/>
    <property type="match status" value="2"/>
</dbReference>
<feature type="compositionally biased region" description="Polar residues" evidence="1">
    <location>
        <begin position="519"/>
        <end position="549"/>
    </location>
</feature>
<reference evidence="3 4" key="1">
    <citation type="submission" date="2014-11" db="EMBL/GenBank/DDBJ databases">
        <authorList>
            <person name="Zhu J."/>
            <person name="Qi W."/>
            <person name="Song R."/>
        </authorList>
    </citation>
    <scope>NUCLEOTIDE SEQUENCE [LARGE SCALE GENOMIC DNA]</scope>
</reference>
<dbReference type="GO" id="GO:0016579">
    <property type="term" value="P:protein deubiquitination"/>
    <property type="evidence" value="ECO:0007669"/>
    <property type="project" value="InterPro"/>
</dbReference>
<evidence type="ECO:0000256" key="1">
    <source>
        <dbReference type="SAM" id="MobiDB-lite"/>
    </source>
</evidence>
<feature type="region of interest" description="Disordered" evidence="1">
    <location>
        <begin position="2066"/>
        <end position="2416"/>
    </location>
</feature>
<dbReference type="Proteomes" id="UP000041254">
    <property type="component" value="Unassembled WGS sequence"/>
</dbReference>
<dbReference type="InterPro" id="IPR032675">
    <property type="entry name" value="LRR_dom_sf"/>
</dbReference>
<dbReference type="InterPro" id="IPR038765">
    <property type="entry name" value="Papain-like_cys_pep_sf"/>
</dbReference>
<dbReference type="Pfam" id="PF00443">
    <property type="entry name" value="UCH"/>
    <property type="match status" value="2"/>
</dbReference>
<dbReference type="PANTHER" id="PTHR24006">
    <property type="entry name" value="UBIQUITIN CARBOXYL-TERMINAL HYDROLASE"/>
    <property type="match status" value="1"/>
</dbReference>
<feature type="region of interest" description="Disordered" evidence="1">
    <location>
        <begin position="1674"/>
        <end position="1700"/>
    </location>
</feature>
<feature type="compositionally biased region" description="Basic and acidic residues" evidence="1">
    <location>
        <begin position="763"/>
        <end position="785"/>
    </location>
</feature>
<feature type="compositionally biased region" description="Low complexity" evidence="1">
    <location>
        <begin position="664"/>
        <end position="682"/>
    </location>
</feature>
<dbReference type="SUPFAM" id="SSF54001">
    <property type="entry name" value="Cysteine proteinases"/>
    <property type="match status" value="1"/>
</dbReference>
<feature type="compositionally biased region" description="Basic and acidic residues" evidence="1">
    <location>
        <begin position="2222"/>
        <end position="2237"/>
    </location>
</feature>
<evidence type="ECO:0000259" key="2">
    <source>
        <dbReference type="PROSITE" id="PS50235"/>
    </source>
</evidence>
<feature type="region of interest" description="Disordered" evidence="1">
    <location>
        <begin position="1"/>
        <end position="44"/>
    </location>
</feature>
<dbReference type="VEuPathDB" id="CryptoDB:Vbra_11147"/>
<dbReference type="PROSITE" id="PS50235">
    <property type="entry name" value="USP_3"/>
    <property type="match status" value="1"/>
</dbReference>
<dbReference type="PANTHER" id="PTHR24006:SF644">
    <property type="entry name" value="UBIQUITIN CARBOXYL-TERMINAL HYDROLASE 7"/>
    <property type="match status" value="1"/>
</dbReference>
<feature type="compositionally biased region" description="Acidic residues" evidence="1">
    <location>
        <begin position="2245"/>
        <end position="2278"/>
    </location>
</feature>
<feature type="compositionally biased region" description="Acidic residues" evidence="1">
    <location>
        <begin position="2103"/>
        <end position="2122"/>
    </location>
</feature>
<feature type="compositionally biased region" description="Basic and acidic residues" evidence="1">
    <location>
        <begin position="2301"/>
        <end position="2317"/>
    </location>
</feature>
<dbReference type="STRING" id="1169540.A0A0G4EB37"/>
<feature type="region of interest" description="Disordered" evidence="1">
    <location>
        <begin position="1938"/>
        <end position="1994"/>
    </location>
</feature>
<sequence>MATNGLVEPTEGPAQQVEESPEAPKASQSQQSQQPDIGQPVPLSIAAASAQVDGVARLTLNGGSSGGAGDSGGPAPAAAAAASSAAAAAAAPADMDSHLTDGLMTESLQALLPDILHEIEQSPPPPLAPRMELPGLAAPSGRTVRRQDASTAVLNEGGPQLVLAVSVDDVGNGGDVDVHGSDGHVAPHSSPTGADVGGGGLAMDVAMRTPEKRPGVGYATVTPVPPPLFATGGAAGAGGLTIGPQLPPAAAVVPVAKVADLPAVRPNEVELVTTADINTLEQGVYSPETCLWNMRFQMYVKLENTDVRVWFYLQPKEPYDGWQFNHVSFSVGLLNLKDPQRTRTRSYDSGFINAEFPCFPNQWPPVPFKFVEINLLYEDGYADFDGNCVFRGSFTPRTSDVRWPMTVAPQPHMPRGLQNHGATCYLNVLLQALFHVPSFRHLVYSTLTKEQEATTATPAPAANNTQQQPQQHQEGEAEAMEVDLVPATKDKALPANGAANGAAPAVAAVSHVECPVSTYVTPPNSDGTASMDQPNAPNNPSEVGASNNGCGKRGRDDEQHQHQQMMDTDSGNGNNGNRGAPAPGAVGDGGGGTDGPAPSADLPHPHPHPHSAPPDVQMSGDEPSSSASGNKGGGASADRENEAEPLPAPKRPKLSASEDADQPMMGSSESEAAAGSASASGMNGDGLSPSPIPSPSPPPPDKPDDEVMQQQEQQQQQEPTESAPPAAAPAPATAAAAAAPPPPPPPPPPPRHAVFGPQLPPWWKRDKDKDKDKDKEKKDHDEGAKSPRAAPLLSLNTTAATTETDGVGVGAAAEGGGGDGGGLGVGYRRLTIPRALQEVFWRLQRSSSPASTWRLMGAFGWTARQASVQNDTQELNRLLFDALDDKPKILSSIRLKRAKIEGAGEGQRVVQTDGEEPLSINALFQGETENVIECVDVCFTSRRTETFLDIQLNVEGSKDVYESIKKYTEEEILDGAEKYDAGPQHGKQKAKKYIRITKLPPVLQLHLKRFRYAVTANGAHDMVKVNDRFEYPATLDLSSLIPSADPSLSTYHLHAVLVHQGEIFGGHYYAFIRPSGDGGGGGSGGFGGAAGSAGTAGAAGGGGWLKFNDQIVHRTCQVAATEEQYGGDGLLKCDYRDLTAAPPTYKLKNSAYVLQYVQAGNMAAVLGEVSPSEVLERSLQEDAERIDEWRKRGKQRNDEVNLVKLLTADGIRRKIYEHAGPQRMPAVQVSTFAATCRSLQTSLCPDRGKTDPFWSRPYRELKAPYVHVNPNLPNWVMNTLRRIAPEEILTLDGGNHESVPSWEVSNFVEYITQTRRLRTIRMPGLDLRLIQQTSPKDPRRLADALASLPDLEVLDLSSPRTHLTTPFLNRLGQLMSRKSLDLSESDEADDSGSNDTQGNKKMASHKKGGGAASVSGASVSTASPSGEGASAAAAAAAAAAGGGGLGVGGVKTTDATRGSGKDGAKDGGRDGGKDESGKSKGDSEMPTDPFPKLRVLKLAEIEAPYQGMAKLLKGIRSAQLDVLDLSGALGGRWIMPRDKDDHRQRIEAIEEALEELLYRCLIRELDLSRNSYHVDIFRVVSSALRHNDNRQYIRSLRLGWNAFGRRDQMGYFLAYVCDHLQLTHLDLRGVDVLDLSGLDNNHGLLQRLWLAFMKAQKERDEQLAHDKHRRHKKWEEWDAEAVPPPKDEQEAKRRREALDKRAEAAAKEEAEILKTPPLVIDLRENDLVCQGGPHCRWPTHIFEAIETLRNLGYTQPWIRTELLQPSDLYQDSIDVYDQLEEYALNVPRYLIDILISTYDPMHPHTWLQQVQHYANDLGELYHDAYMHDWTANSDSQWGQDDGATSPMDYGRYRLCLDGLKRLGTESTLHSIRAAITQSKIDECESLLEVYRLSEDNNLGALMLPGPGAVVGGASVLDNDQNEGSYAYPIGRAPIAGWDQDIGYGRGGRQADDQEDDDESTSDNNVPVAQPAGRSGVLGRGGRGRNRGQPNNVSGSIVELQDALIHEVGRDRGGSVEDVIQIPDTGADNHRGQNPRRLLPPHGGSSEYRGEYRVMHASAAAYRYAQPSSTNARGRTKQTSPSQVDPQHQHQHRQQDRRAAQLEGADDADDEDEWGEEFEDGDAEATLHDDRMAGAEYSSGSGGSMGGQADEDGGNGYEDLEQHAQDADEEGEGDGESVDSGDQPRVGVGQRRRWRPSVGGLSAFEGARLDRRRVSDMSGYEGMRLESLERRDHPRGESEGNPIMCEESEGEGYDEEEEDEQDDYDEEEGDAEEGEEGADADAHAHHHNTRGGAGGAGGAADGRQRAMDLDADHSRDGVVGEAYDEDLMEPDQHQEEQDGQEEGMEEEEEDDNYEAEAMDDQHEHDPAAPQEEQQNNGEPLPLHDSGAVAPDGETVGYADDPAAYTSQAAGLPPPYKP</sequence>
<dbReference type="EMBL" id="CDMY01000117">
    <property type="protein sequence ID" value="CEL92910.1"/>
    <property type="molecule type" value="Genomic_DNA"/>
</dbReference>
<feature type="compositionally biased region" description="Pro residues" evidence="1">
    <location>
        <begin position="739"/>
        <end position="751"/>
    </location>
</feature>
<feature type="domain" description="USP" evidence="2">
    <location>
        <begin position="415"/>
        <end position="1159"/>
    </location>
</feature>
<feature type="region of interest" description="Disordered" evidence="1">
    <location>
        <begin position="1443"/>
        <end position="1491"/>
    </location>
</feature>
<feature type="compositionally biased region" description="Basic and acidic residues" evidence="1">
    <location>
        <begin position="1685"/>
        <end position="1700"/>
    </location>
</feature>
<evidence type="ECO:0000313" key="3">
    <source>
        <dbReference type="EMBL" id="CEL92910.1"/>
    </source>
</evidence>